<protein>
    <submittedName>
        <fullName evidence="1">26782_t:CDS:1</fullName>
    </submittedName>
</protein>
<feature type="non-terminal residue" evidence="1">
    <location>
        <position position="1"/>
    </location>
</feature>
<dbReference type="Proteomes" id="UP000789405">
    <property type="component" value="Unassembled WGS sequence"/>
</dbReference>
<organism evidence="1 2">
    <name type="scientific">Dentiscutata erythropus</name>
    <dbReference type="NCBI Taxonomy" id="1348616"/>
    <lineage>
        <taxon>Eukaryota</taxon>
        <taxon>Fungi</taxon>
        <taxon>Fungi incertae sedis</taxon>
        <taxon>Mucoromycota</taxon>
        <taxon>Glomeromycotina</taxon>
        <taxon>Glomeromycetes</taxon>
        <taxon>Diversisporales</taxon>
        <taxon>Gigasporaceae</taxon>
        <taxon>Dentiscutata</taxon>
    </lineage>
</organism>
<feature type="non-terminal residue" evidence="1">
    <location>
        <position position="96"/>
    </location>
</feature>
<keyword evidence="2" id="KW-1185">Reference proteome</keyword>
<dbReference type="EMBL" id="CAJVPY010048312">
    <property type="protein sequence ID" value="CAG8812054.1"/>
    <property type="molecule type" value="Genomic_DNA"/>
</dbReference>
<name>A0A9N9PFQ0_9GLOM</name>
<sequence length="96" mass="10691">LRYWNRGIEVVLLLDRHWSFSESPLLELLLLESEWSHITGVLLVEWSRITGLVVVYGTVGFGISLVDPCWSDSSICGVGIRSIFLGIIAEVSVFGL</sequence>
<gene>
    <name evidence="1" type="ORF">DERYTH_LOCUS25560</name>
</gene>
<reference evidence="1" key="1">
    <citation type="submission" date="2021-06" db="EMBL/GenBank/DDBJ databases">
        <authorList>
            <person name="Kallberg Y."/>
            <person name="Tangrot J."/>
            <person name="Rosling A."/>
        </authorList>
    </citation>
    <scope>NUCLEOTIDE SEQUENCE</scope>
    <source>
        <strain evidence="1">MA453B</strain>
    </source>
</reference>
<comment type="caution">
    <text evidence="1">The sequence shown here is derived from an EMBL/GenBank/DDBJ whole genome shotgun (WGS) entry which is preliminary data.</text>
</comment>
<dbReference type="OrthoDB" id="2490142at2759"/>
<accession>A0A9N9PFQ0</accession>
<evidence type="ECO:0000313" key="1">
    <source>
        <dbReference type="EMBL" id="CAG8812054.1"/>
    </source>
</evidence>
<proteinExistence type="predicted"/>
<dbReference type="AlphaFoldDB" id="A0A9N9PFQ0"/>
<evidence type="ECO:0000313" key="2">
    <source>
        <dbReference type="Proteomes" id="UP000789405"/>
    </source>
</evidence>